<evidence type="ECO:0000256" key="4">
    <source>
        <dbReference type="ARBA" id="ARBA00022679"/>
    </source>
</evidence>
<dbReference type="SUPFAM" id="SSF53955">
    <property type="entry name" value="Lysozyme-like"/>
    <property type="match status" value="1"/>
</dbReference>
<protein>
    <recommendedName>
        <fullName evidence="7">peptidoglycan glycosyltransferase</fullName>
        <ecNumber evidence="7">2.4.99.28</ecNumber>
    </recommendedName>
</protein>
<keyword evidence="5" id="KW-0378">Hydrolase</keyword>
<organism evidence="11 12">
    <name type="scientific">Candidatus Lloydbacteria bacterium RIFCSPHIGHO2_01_FULL_49_22</name>
    <dbReference type="NCBI Taxonomy" id="1798658"/>
    <lineage>
        <taxon>Bacteria</taxon>
        <taxon>Candidatus Lloydiibacteriota</taxon>
    </lineage>
</organism>
<feature type="domain" description="Glycosyl transferase family 51" evidence="10">
    <location>
        <begin position="59"/>
        <end position="216"/>
    </location>
</feature>
<reference evidence="11 12" key="1">
    <citation type="journal article" date="2016" name="Nat. Commun.">
        <title>Thousands of microbial genomes shed light on interconnected biogeochemical processes in an aquifer system.</title>
        <authorList>
            <person name="Anantharaman K."/>
            <person name="Brown C.T."/>
            <person name="Hug L.A."/>
            <person name="Sharon I."/>
            <person name="Castelle C.J."/>
            <person name="Probst A.J."/>
            <person name="Thomas B.C."/>
            <person name="Singh A."/>
            <person name="Wilkins M.J."/>
            <person name="Karaoz U."/>
            <person name="Brodie E.L."/>
            <person name="Williams K.H."/>
            <person name="Hubbard S.S."/>
            <person name="Banfield J.F."/>
        </authorList>
    </citation>
    <scope>NUCLEOTIDE SEQUENCE [LARGE SCALE GENOMIC DNA]</scope>
</reference>
<evidence type="ECO:0000256" key="5">
    <source>
        <dbReference type="ARBA" id="ARBA00022801"/>
    </source>
</evidence>
<dbReference type="InterPro" id="IPR001264">
    <property type="entry name" value="Glyco_trans_51"/>
</dbReference>
<dbReference type="EC" id="2.4.99.28" evidence="7"/>
<dbReference type="Gene3D" id="1.10.3810.10">
    <property type="entry name" value="Biosynthetic peptidoglycan transglycosylase-like"/>
    <property type="match status" value="1"/>
</dbReference>
<dbReference type="GO" id="GO:0030288">
    <property type="term" value="C:outer membrane-bounded periplasmic space"/>
    <property type="evidence" value="ECO:0007669"/>
    <property type="project" value="TreeGrafter"/>
</dbReference>
<dbReference type="GO" id="GO:0008658">
    <property type="term" value="F:penicillin binding"/>
    <property type="evidence" value="ECO:0007669"/>
    <property type="project" value="InterPro"/>
</dbReference>
<comment type="catalytic activity">
    <reaction evidence="8">
        <text>[GlcNAc-(1-&gt;4)-Mur2Ac(oyl-L-Ala-gamma-D-Glu-L-Lys-D-Ala-D-Ala)](n)-di-trans,octa-cis-undecaprenyl diphosphate + beta-D-GlcNAc-(1-&gt;4)-Mur2Ac(oyl-L-Ala-gamma-D-Glu-L-Lys-D-Ala-D-Ala)-di-trans,octa-cis-undecaprenyl diphosphate = [GlcNAc-(1-&gt;4)-Mur2Ac(oyl-L-Ala-gamma-D-Glu-L-Lys-D-Ala-D-Ala)](n+1)-di-trans,octa-cis-undecaprenyl diphosphate + di-trans,octa-cis-undecaprenyl diphosphate + H(+)</text>
        <dbReference type="Rhea" id="RHEA:23708"/>
        <dbReference type="Rhea" id="RHEA-COMP:9602"/>
        <dbReference type="Rhea" id="RHEA-COMP:9603"/>
        <dbReference type="ChEBI" id="CHEBI:15378"/>
        <dbReference type="ChEBI" id="CHEBI:58405"/>
        <dbReference type="ChEBI" id="CHEBI:60033"/>
        <dbReference type="ChEBI" id="CHEBI:78435"/>
        <dbReference type="EC" id="2.4.99.28"/>
    </reaction>
</comment>
<evidence type="ECO:0000256" key="1">
    <source>
        <dbReference type="ARBA" id="ARBA00022645"/>
    </source>
</evidence>
<evidence type="ECO:0000256" key="3">
    <source>
        <dbReference type="ARBA" id="ARBA00022676"/>
    </source>
</evidence>
<evidence type="ECO:0000259" key="10">
    <source>
        <dbReference type="Pfam" id="PF00912"/>
    </source>
</evidence>
<evidence type="ECO:0000256" key="2">
    <source>
        <dbReference type="ARBA" id="ARBA00022670"/>
    </source>
</evidence>
<evidence type="ECO:0000313" key="12">
    <source>
        <dbReference type="Proteomes" id="UP000177122"/>
    </source>
</evidence>
<dbReference type="GO" id="GO:0004180">
    <property type="term" value="F:carboxypeptidase activity"/>
    <property type="evidence" value="ECO:0007669"/>
    <property type="project" value="UniProtKB-KW"/>
</dbReference>
<dbReference type="GO" id="GO:0008955">
    <property type="term" value="F:peptidoglycan glycosyltransferase activity"/>
    <property type="evidence" value="ECO:0007669"/>
    <property type="project" value="UniProtKB-EC"/>
</dbReference>
<dbReference type="SUPFAM" id="SSF56601">
    <property type="entry name" value="beta-lactamase/transpeptidase-like"/>
    <property type="match status" value="1"/>
</dbReference>
<keyword evidence="1" id="KW-0121">Carboxypeptidase</keyword>
<dbReference type="PANTHER" id="PTHR32282">
    <property type="entry name" value="BINDING PROTEIN TRANSPEPTIDASE, PUTATIVE-RELATED"/>
    <property type="match status" value="1"/>
</dbReference>
<dbReference type="InterPro" id="IPR050396">
    <property type="entry name" value="Glycosyltr_51/Transpeptidase"/>
</dbReference>
<proteinExistence type="predicted"/>
<dbReference type="GO" id="GO:0006508">
    <property type="term" value="P:proteolysis"/>
    <property type="evidence" value="ECO:0007669"/>
    <property type="project" value="UniProtKB-KW"/>
</dbReference>
<dbReference type="Pfam" id="PF00912">
    <property type="entry name" value="Transgly"/>
    <property type="match status" value="1"/>
</dbReference>
<keyword evidence="4" id="KW-0808">Transferase</keyword>
<dbReference type="GO" id="GO:0009252">
    <property type="term" value="P:peptidoglycan biosynthetic process"/>
    <property type="evidence" value="ECO:0007669"/>
    <property type="project" value="TreeGrafter"/>
</dbReference>
<evidence type="ECO:0000256" key="6">
    <source>
        <dbReference type="ARBA" id="ARBA00023268"/>
    </source>
</evidence>
<gene>
    <name evidence="11" type="ORF">A2845_04595</name>
</gene>
<evidence type="ECO:0000256" key="8">
    <source>
        <dbReference type="ARBA" id="ARBA00049902"/>
    </source>
</evidence>
<dbReference type="Gene3D" id="3.40.710.10">
    <property type="entry name" value="DD-peptidase/beta-lactamase superfamily"/>
    <property type="match status" value="1"/>
</dbReference>
<dbReference type="AlphaFoldDB" id="A0A1G2CWJ6"/>
<keyword evidence="6" id="KW-0511">Multifunctional enzyme</keyword>
<keyword evidence="3" id="KW-0328">Glycosyltransferase</keyword>
<dbReference type="InterPro" id="IPR023346">
    <property type="entry name" value="Lysozyme-like_dom_sf"/>
</dbReference>
<dbReference type="Proteomes" id="UP000177122">
    <property type="component" value="Unassembled WGS sequence"/>
</dbReference>
<dbReference type="Pfam" id="PF00905">
    <property type="entry name" value="Transpeptidase"/>
    <property type="match status" value="1"/>
</dbReference>
<dbReference type="InterPro" id="IPR001460">
    <property type="entry name" value="PCN-bd_Tpept"/>
</dbReference>
<evidence type="ECO:0000313" key="11">
    <source>
        <dbReference type="EMBL" id="OGZ05612.1"/>
    </source>
</evidence>
<comment type="caution">
    <text evidence="11">The sequence shown here is derived from an EMBL/GenBank/DDBJ whole genome shotgun (WGS) entry which is preliminary data.</text>
</comment>
<evidence type="ECO:0000256" key="7">
    <source>
        <dbReference type="ARBA" id="ARBA00044770"/>
    </source>
</evidence>
<name>A0A1G2CWJ6_9BACT</name>
<dbReference type="InterPro" id="IPR012338">
    <property type="entry name" value="Beta-lactam/transpept-like"/>
</dbReference>
<dbReference type="EMBL" id="MHLI01000008">
    <property type="protein sequence ID" value="OGZ05612.1"/>
    <property type="molecule type" value="Genomic_DNA"/>
</dbReference>
<accession>A0A1G2CWJ6</accession>
<evidence type="ECO:0000259" key="9">
    <source>
        <dbReference type="Pfam" id="PF00905"/>
    </source>
</evidence>
<keyword evidence="2" id="KW-0645">Protease</keyword>
<sequence length="704" mass="77603">MEIQATPGFFQRVKKRRNGLFVALLAILLIVLVSAGEMNTTLHAAYEGEISKQVLDQNGDLLQRLPNQKGHFMTIGSSTERVRELIIRKEDRFFYKHPGINPGSIIRSLFHTLMYGDHTGGSTITQQLVKNLLGHENERSVANKFAEVFYALAIELYTPKEEILTMYLSSAYFGNQIEGIEGGAQYYFGKSTALLTDGEIVRLIALLSAPSFQPGSAGNTVRATNLGRRLNVTDIAAYTSIPRSLREQRKDPALFEIASLSAFTECGNTCTLSIDRELTATIRAIVSNRLGTKQFASVGNAAVVVIKLGSEEESNKLLALVGTPDPYSAIDGNQINMALAPRPIGSTWKPFIYGEAIEAGARPYSIIDDTEYRYEIGTGYAFYPKNYDGIYRGDVTLHYALSNSLNVPAVRALQFDGIDRFGSFMKNTLGFIPRQSFDTYQLSVALGGLEMNPLLLAHYFTVFPRNGVLAPLELIKGIPVEIPMSTSVGSVKQILRATTTALINKMLSDRLMGVEQFGLESNLDLPFTNYAVKTGTSYDYHDSWTVGYTPDTVVVVWIGNSDNKPMDLLTGSRGAGRIWSDVMTLLKARGDITQQPFDANAIVDAETQEGRSFGLPGDDVEYSRLIMRGNEVILEPHDRDVLLYQPGMSIPLRAKRALSWSIDGKVLGEGEKVFWSPDGPGEYVVSARESEGSLVDTLRIRVTN</sequence>
<feature type="domain" description="Penicillin-binding protein transpeptidase" evidence="9">
    <location>
        <begin position="312"/>
        <end position="583"/>
    </location>
</feature>
<dbReference type="PANTHER" id="PTHR32282:SF15">
    <property type="entry name" value="PENICILLIN-BINDING PROTEIN 1C"/>
    <property type="match status" value="1"/>
</dbReference>
<dbReference type="InterPro" id="IPR036950">
    <property type="entry name" value="PBP_transglycosylase"/>
</dbReference>